<evidence type="ECO:0000256" key="2">
    <source>
        <dbReference type="ARBA" id="ARBA00022617"/>
    </source>
</evidence>
<gene>
    <name evidence="8" type="ORF">K8I29_17660</name>
</gene>
<evidence type="ECO:0000256" key="6">
    <source>
        <dbReference type="SAM" id="SignalP"/>
    </source>
</evidence>
<feature type="domain" description="Cytochrome c-552/DMSO reductase-like haem-binding" evidence="7">
    <location>
        <begin position="49"/>
        <end position="280"/>
    </location>
</feature>
<dbReference type="AlphaFoldDB" id="A0A953M319"/>
<evidence type="ECO:0000256" key="3">
    <source>
        <dbReference type="ARBA" id="ARBA00022723"/>
    </source>
</evidence>
<sequence>MILKKLICLWMFLFLVAGIASAEDKKKIFAEFTSYRKNVDAGKVGLNDEVWKSLSPSRLTLQRQFLVVPKPMDVGVKEMLVQSFNDGKYIVFRLTWKDSTKNDGPKIMNFSDGAALQFPVKKDPLPEYFMGEQKRPVHILHWKAWRSKDKQAGFQDVKSAYPNMTVDMYNFDYGIKGAGTEKTQAEKDIFTPGKAAGNPLSFDKKEIVEELTSEGAGTLKSKNIENTSGDAEWKDGQWTVLFRRPLVVTDPLSVKFTAGEKMPVAFSIWEGERRESAGRKAVSPAWAEVKVE</sequence>
<evidence type="ECO:0000256" key="1">
    <source>
        <dbReference type="ARBA" id="ARBA00022448"/>
    </source>
</evidence>
<dbReference type="EMBL" id="JAIOIV010000132">
    <property type="protein sequence ID" value="MBZ0158027.1"/>
    <property type="molecule type" value="Genomic_DNA"/>
</dbReference>
<keyword evidence="3" id="KW-0479">Metal-binding</keyword>
<keyword evidence="1" id="KW-0813">Transport</keyword>
<feature type="chain" id="PRO_5037797350" description="Cytochrome c-552/DMSO reductase-like haem-binding domain-containing protein" evidence="6">
    <location>
        <begin position="23"/>
        <end position="292"/>
    </location>
</feature>
<accession>A0A953M319</accession>
<evidence type="ECO:0000313" key="9">
    <source>
        <dbReference type="Proteomes" id="UP000705867"/>
    </source>
</evidence>
<evidence type="ECO:0000256" key="5">
    <source>
        <dbReference type="ARBA" id="ARBA00023004"/>
    </source>
</evidence>
<evidence type="ECO:0000259" key="7">
    <source>
        <dbReference type="Pfam" id="PF09459"/>
    </source>
</evidence>
<reference evidence="8" key="2">
    <citation type="submission" date="2021-08" db="EMBL/GenBank/DDBJ databases">
        <authorList>
            <person name="Dalcin Martins P."/>
        </authorList>
    </citation>
    <scope>NUCLEOTIDE SEQUENCE</scope>
    <source>
        <strain evidence="8">MAG_39</strain>
    </source>
</reference>
<keyword evidence="5" id="KW-0408">Iron</keyword>
<feature type="signal peptide" evidence="6">
    <location>
        <begin position="1"/>
        <end position="22"/>
    </location>
</feature>
<evidence type="ECO:0000256" key="4">
    <source>
        <dbReference type="ARBA" id="ARBA00022982"/>
    </source>
</evidence>
<dbReference type="Proteomes" id="UP000705867">
    <property type="component" value="Unassembled WGS sequence"/>
</dbReference>
<keyword evidence="4" id="KW-0249">Electron transport</keyword>
<keyword evidence="2" id="KW-0349">Heme</keyword>
<dbReference type="Pfam" id="PF09459">
    <property type="entry name" value="EB_dh"/>
    <property type="match status" value="1"/>
</dbReference>
<keyword evidence="6" id="KW-0732">Signal</keyword>
<dbReference type="InterPro" id="IPR019020">
    <property type="entry name" value="Cyt-c552/DMSO_Rdtase_haem-bd"/>
</dbReference>
<comment type="caution">
    <text evidence="8">The sequence shown here is derived from an EMBL/GenBank/DDBJ whole genome shotgun (WGS) entry which is preliminary data.</text>
</comment>
<evidence type="ECO:0000313" key="8">
    <source>
        <dbReference type="EMBL" id="MBZ0158027.1"/>
    </source>
</evidence>
<reference evidence="8" key="1">
    <citation type="journal article" date="2021" name="bioRxiv">
        <title>Unraveling nitrogen, sulfur and carbon metabolic pathways and microbial community transcriptional responses to substrate deprivation and toxicity stresses in a bioreactor mimicking anoxic brackish coastal sediment conditions.</title>
        <authorList>
            <person name="Martins P.D."/>
            <person name="Echeveste M.J."/>
            <person name="Arshad A."/>
            <person name="Kurth J."/>
            <person name="Ouboter H."/>
            <person name="Jetten M.S.M."/>
            <person name="Welte C.U."/>
        </authorList>
    </citation>
    <scope>NUCLEOTIDE SEQUENCE</scope>
    <source>
        <strain evidence="8">MAG_39</strain>
    </source>
</reference>
<dbReference type="Gene3D" id="2.60.40.1190">
    <property type="match status" value="1"/>
</dbReference>
<protein>
    <recommendedName>
        <fullName evidence="7">Cytochrome c-552/DMSO reductase-like haem-binding domain-containing protein</fullName>
    </recommendedName>
</protein>
<dbReference type="GO" id="GO:0046872">
    <property type="term" value="F:metal ion binding"/>
    <property type="evidence" value="ECO:0007669"/>
    <property type="project" value="UniProtKB-KW"/>
</dbReference>
<proteinExistence type="predicted"/>
<dbReference type="GO" id="GO:0020037">
    <property type="term" value="F:heme binding"/>
    <property type="evidence" value="ECO:0007669"/>
    <property type="project" value="InterPro"/>
</dbReference>
<organism evidence="8 9">
    <name type="scientific">Candidatus Nitrobium versatile</name>
    <dbReference type="NCBI Taxonomy" id="2884831"/>
    <lineage>
        <taxon>Bacteria</taxon>
        <taxon>Pseudomonadati</taxon>
        <taxon>Nitrospirota</taxon>
        <taxon>Nitrospiria</taxon>
        <taxon>Nitrospirales</taxon>
        <taxon>Nitrospiraceae</taxon>
        <taxon>Candidatus Nitrobium</taxon>
    </lineage>
</organism>
<name>A0A953M319_9BACT</name>